<evidence type="ECO:0000256" key="4">
    <source>
        <dbReference type="PROSITE-ProRule" id="PRU00134"/>
    </source>
</evidence>
<dbReference type="Gene3D" id="6.10.140.2220">
    <property type="match status" value="1"/>
</dbReference>
<dbReference type="InterPro" id="IPR002893">
    <property type="entry name" value="Znf_MYND"/>
</dbReference>
<dbReference type="Pfam" id="PF01753">
    <property type="entry name" value="zf-MYND"/>
    <property type="match status" value="1"/>
</dbReference>
<reference evidence="7" key="1">
    <citation type="submission" date="2021-03" db="EMBL/GenBank/DDBJ databases">
        <title>Revisited historic fungal species revealed as producer of novel bioactive compounds through whole genome sequencing and comparative genomics.</title>
        <authorList>
            <person name="Vignolle G.A."/>
            <person name="Hochenegger N."/>
            <person name="Mach R.L."/>
            <person name="Mach-Aigner A.R."/>
            <person name="Javad Rahimi M."/>
            <person name="Salim K.A."/>
            <person name="Chan C.M."/>
            <person name="Lim L.B.L."/>
            <person name="Cai F."/>
            <person name="Druzhinina I.S."/>
            <person name="U'Ren J.M."/>
            <person name="Derntl C."/>
        </authorList>
    </citation>
    <scope>NUCLEOTIDE SEQUENCE</scope>
    <source>
        <strain evidence="7">TUCIM 5799</strain>
    </source>
</reference>
<organism evidence="7 8">
    <name type="scientific">Neoarthrinium moseri</name>
    <dbReference type="NCBI Taxonomy" id="1658444"/>
    <lineage>
        <taxon>Eukaryota</taxon>
        <taxon>Fungi</taxon>
        <taxon>Dikarya</taxon>
        <taxon>Ascomycota</taxon>
        <taxon>Pezizomycotina</taxon>
        <taxon>Sordariomycetes</taxon>
        <taxon>Xylariomycetidae</taxon>
        <taxon>Amphisphaeriales</taxon>
        <taxon>Apiosporaceae</taxon>
        <taxon>Neoarthrinium</taxon>
    </lineage>
</organism>
<dbReference type="PANTHER" id="PTHR12197">
    <property type="entry name" value="HISTONE-LYSINE N-METHYLTRANSFERASE SMYD"/>
    <property type="match status" value="1"/>
</dbReference>
<dbReference type="PROSITE" id="PS50865">
    <property type="entry name" value="ZF_MYND_2"/>
    <property type="match status" value="1"/>
</dbReference>
<proteinExistence type="predicted"/>
<dbReference type="Pfam" id="PF00856">
    <property type="entry name" value="SET"/>
    <property type="match status" value="1"/>
</dbReference>
<evidence type="ECO:0000256" key="3">
    <source>
        <dbReference type="ARBA" id="ARBA00022833"/>
    </source>
</evidence>
<protein>
    <recommendedName>
        <fullName evidence="9">Suppressor of anucleate metulae protein B</fullName>
    </recommendedName>
</protein>
<dbReference type="SUPFAM" id="SSF82199">
    <property type="entry name" value="SET domain"/>
    <property type="match status" value="1"/>
</dbReference>
<dbReference type="SMART" id="SM00317">
    <property type="entry name" value="SET"/>
    <property type="match status" value="1"/>
</dbReference>
<evidence type="ECO:0000259" key="5">
    <source>
        <dbReference type="PROSITE" id="PS50280"/>
    </source>
</evidence>
<dbReference type="Gene3D" id="1.10.220.160">
    <property type="match status" value="1"/>
</dbReference>
<evidence type="ECO:0000313" key="8">
    <source>
        <dbReference type="Proteomes" id="UP000829685"/>
    </source>
</evidence>
<keyword evidence="3" id="KW-0862">Zinc</keyword>
<accession>A0A9Q0AMX6</accession>
<sequence length="541" mass="60785">MSKTCNVEVKDSTISGAGRGLFACGDFQPGDLVLAVDRPLFAELDIHRLQDTCAWCFQRAATDPIERAQAASMGLPNGFIEVKACTGCRRISYCSKSCQSKAWKREHKYECKALAPKDRPDLPDAVRSTIKLLGRMKADDGKYDKLATILSFRPFEGGKGVEEFGHRNRKLLEDFNMFGFAAWKYAGEPKMREADSQAVSKAFVLNIMCNKFALSSPLDDTHLGIGFDPMICSANHSCDPNVVLVFNQPVALLRATRPIKKGEEVFMKYIDVTNPFSVRQNELQDTYYFSCQCPKCKKGSSFPVDTFTIPPEELSSEYRTLADKLAQKHEAQLSRFFVPASDETAQQRLAALQAEAFSVSGTVTDVKNPTPEEIKATLKMCIKSGLWKWTRQPVPQLCRQLFSLYIANGDPYRAFRLGCKIYFEITPGLYPQAFYPDRLIDTWAMSTVVNVLCGPRNKQIYDELMQGGVDLRIVYFGFLFDVHDNAPKMFGLDSPFGRVVDNTYKQIMAGVNIHESEIRDKIKAVWPSLEIIARSVDVLSL</sequence>
<evidence type="ECO:0000256" key="2">
    <source>
        <dbReference type="ARBA" id="ARBA00022771"/>
    </source>
</evidence>
<evidence type="ECO:0000313" key="7">
    <source>
        <dbReference type="EMBL" id="KAI1866529.1"/>
    </source>
</evidence>
<dbReference type="CDD" id="cd08161">
    <property type="entry name" value="SET"/>
    <property type="match status" value="1"/>
</dbReference>
<feature type="domain" description="MYND-type" evidence="6">
    <location>
        <begin position="53"/>
        <end position="111"/>
    </location>
</feature>
<comment type="caution">
    <text evidence="7">The sequence shown here is derived from an EMBL/GenBank/DDBJ whole genome shotgun (WGS) entry which is preliminary data.</text>
</comment>
<gene>
    <name evidence="7" type="ORF">JX265_007830</name>
</gene>
<dbReference type="InterPro" id="IPR050869">
    <property type="entry name" value="H3K4_H4K5_MeTrfase"/>
</dbReference>
<dbReference type="SUPFAM" id="SSF144232">
    <property type="entry name" value="HIT/MYND zinc finger-like"/>
    <property type="match status" value="1"/>
</dbReference>
<dbReference type="EMBL" id="JAFIMR010000020">
    <property type="protein sequence ID" value="KAI1866529.1"/>
    <property type="molecule type" value="Genomic_DNA"/>
</dbReference>
<evidence type="ECO:0000256" key="1">
    <source>
        <dbReference type="ARBA" id="ARBA00022723"/>
    </source>
</evidence>
<dbReference type="AlphaFoldDB" id="A0A9Q0AMX6"/>
<dbReference type="PROSITE" id="PS50280">
    <property type="entry name" value="SET"/>
    <property type="match status" value="1"/>
</dbReference>
<feature type="domain" description="SET" evidence="5">
    <location>
        <begin position="5"/>
        <end position="270"/>
    </location>
</feature>
<keyword evidence="2 4" id="KW-0863">Zinc-finger</keyword>
<dbReference type="Proteomes" id="UP000829685">
    <property type="component" value="Unassembled WGS sequence"/>
</dbReference>
<dbReference type="Gene3D" id="2.170.270.10">
    <property type="entry name" value="SET domain"/>
    <property type="match status" value="1"/>
</dbReference>
<dbReference type="InterPro" id="IPR001214">
    <property type="entry name" value="SET_dom"/>
</dbReference>
<keyword evidence="8" id="KW-1185">Reference proteome</keyword>
<dbReference type="PANTHER" id="PTHR12197:SF251">
    <property type="entry name" value="EG:BACR7C10.4 PROTEIN"/>
    <property type="match status" value="1"/>
</dbReference>
<dbReference type="InterPro" id="IPR046341">
    <property type="entry name" value="SET_dom_sf"/>
</dbReference>
<evidence type="ECO:0000259" key="6">
    <source>
        <dbReference type="PROSITE" id="PS50865"/>
    </source>
</evidence>
<dbReference type="GO" id="GO:0005634">
    <property type="term" value="C:nucleus"/>
    <property type="evidence" value="ECO:0007669"/>
    <property type="project" value="TreeGrafter"/>
</dbReference>
<dbReference type="GO" id="GO:0008270">
    <property type="term" value="F:zinc ion binding"/>
    <property type="evidence" value="ECO:0007669"/>
    <property type="project" value="UniProtKB-KW"/>
</dbReference>
<evidence type="ECO:0008006" key="9">
    <source>
        <dbReference type="Google" id="ProtNLM"/>
    </source>
</evidence>
<keyword evidence="1" id="KW-0479">Metal-binding</keyword>
<name>A0A9Q0AMX6_9PEZI</name>